<feature type="compositionally biased region" description="Basic and acidic residues" evidence="1">
    <location>
        <begin position="621"/>
        <end position="636"/>
    </location>
</feature>
<dbReference type="Pfam" id="PF05424">
    <property type="entry name" value="Duffy_binding"/>
    <property type="match status" value="2"/>
</dbReference>
<feature type="domain" description="Plasmodium falciparum erythrocyte membrane protein-1 N-terminal segment" evidence="4">
    <location>
        <begin position="10"/>
        <end position="48"/>
    </location>
</feature>
<dbReference type="InterPro" id="IPR029210">
    <property type="entry name" value="PfEMP1_NTS"/>
</dbReference>
<feature type="domain" description="Duffy-antigen binding" evidence="3">
    <location>
        <begin position="934"/>
        <end position="1108"/>
    </location>
</feature>
<evidence type="ECO:0000259" key="3">
    <source>
        <dbReference type="Pfam" id="PF05424"/>
    </source>
</evidence>
<dbReference type="SUPFAM" id="SSF140924">
    <property type="entry name" value="Duffy binding domain-like"/>
    <property type="match status" value="3"/>
</dbReference>
<dbReference type="VEuPathDB" id="PlasmoDB:PF3D7_1219300"/>
<feature type="region of interest" description="Disordered" evidence="1">
    <location>
        <begin position="906"/>
        <end position="933"/>
    </location>
</feature>
<proteinExistence type="predicted"/>
<accession>A0A0F6P8F9</accession>
<name>A0A0F6P8F9_PLAFA</name>
<dbReference type="FunFam" id="1.20.58.830:FF:000005">
    <property type="entry name" value="Erythrocyte membrane protein 1, PfEMP1"/>
    <property type="match status" value="1"/>
</dbReference>
<sequence length="1110" mass="125401">GRGGGTKDKDAKHLLDSIGEKVYKEVKNGGADAKNYIDDLKGKLSQATNRSGELVSTADTCDLVKEYISKVGDSGKRYLCTNLSGKVEPHFSDTLGGQCTYNRIKDSENNTAGACAPYRRLSVCDYNLETVSNYNSNAKHDLLAEVCMAAKYEGNSINTHYSKHEHSNKDTGTASQLCTVLARSFADIGDIIRGKDLYLGYDDKEKNRRDELEKNLQKIFGKIHGGLTNSALQDRYKKDEEDKNFFQLREDWWTANRHTVWEAITCEVKSGSQYFRATCGGDENTETEAKNKCRCDDKANTDPPTYFDYVPQYLRWFEEWAEDFCRKKKKKLEDVKKYCRDDSQKLYCSGNGYDCTKTIYKKGKLVIGSECTKCSVWCRMYETWIDNQKKEFLKQKRKYAEEIKKANGTNGTTIKTANGKTINNLYVKEFYEEFKKKGNYGTVDAFLGLLNKEEVCTKITEDDEKIDFITVGNRFNKNINNKGTFYHSQYCEVCLGCGVEHDGKEWKEKKNGTCDVKKPYKIRRNATSTNIDVLSFGDKRQDIEKKLKEFCDQANGDTTNGTGGGGGGVAGGVAGSNSDSSLCEPWKCYKGEDVDKNGEEEDDEKDYQNMKNAGGLCILENPKKNNDSGKKSADEPEEFQKTYNDFFYFWIRRFLNDSMYWRGKIGGCLKNGTKKCGNEKCKGNCDCFERWIKKKKEEWKNIVKHFNKQENLPGGLTHYDLLKYVLELEQLFQDIKSGYGNAKELEGIENMLKEEERKNKEEEAGASGGEDNTTIDKLLKHEGDEAGECLRKQNECKEQERERARGPSRDTPQSPPAGDDAEVDEGDDDDDDDDDDEVDDDEEKESEEALPEDTEEVEEEKGPPPQEPTLPPTDDVNVCETVGDALTQENLTQACQQKYQYGKEKFPNWKCIPSGGSDNTRDSTVTATSGDKGGLCIPPRRRKLYVGELTKWVTKTESSQPVTVTAQAGGEATLSAASSNLRDDAALRDAFIQSAAIETFFLWHKYKTVKQKELDEKKKQQQADGLLTTVNGGSGDGDSNDPQNKLKSGTIPPEFLRQMFYTLGDYRDILFGKTDILIQKTSSANAKDEMAQREEKIKEKITKFFEQTRG</sequence>
<dbReference type="VEuPathDB" id="PlasmoDB:PfNF54_020027500"/>
<dbReference type="GO" id="GO:0016020">
    <property type="term" value="C:membrane"/>
    <property type="evidence" value="ECO:0007669"/>
    <property type="project" value="InterPro"/>
</dbReference>
<protein>
    <submittedName>
        <fullName evidence="6">Erythrocyte membrane protein 1</fullName>
    </submittedName>
</protein>
<dbReference type="InterPro" id="IPR008602">
    <property type="entry name" value="Duffy-antigen-binding"/>
</dbReference>
<feature type="non-terminal residue" evidence="6">
    <location>
        <position position="1110"/>
    </location>
</feature>
<dbReference type="Pfam" id="PF03011">
    <property type="entry name" value="PFEMP"/>
    <property type="match status" value="1"/>
</dbReference>
<dbReference type="VEuPathDB" id="PlasmoDB:PfML01_040018700"/>
<organism evidence="6">
    <name type="scientific">Plasmodium falciparum</name>
    <name type="common">malaria parasite P. falciparum</name>
    <dbReference type="NCBI Taxonomy" id="5833"/>
    <lineage>
        <taxon>Eukaryota</taxon>
        <taxon>Sar</taxon>
        <taxon>Alveolata</taxon>
        <taxon>Apicomplexa</taxon>
        <taxon>Aconoidasida</taxon>
        <taxon>Haemosporida</taxon>
        <taxon>Plasmodiidae</taxon>
        <taxon>Plasmodium</taxon>
        <taxon>Plasmodium (Laverania)</taxon>
    </lineage>
</organism>
<reference evidence="6" key="1">
    <citation type="journal article" date="2015" name="Malar. J.">
        <title>Transcription of the var genes from a freshly-obtained field isolate of Plasmodium falciparum shows more variable switching patterns than long laboratory-adapted isolates.</title>
        <authorList>
            <person name="Ye R."/>
            <person name="Zhang D."/>
            <person name="Chen B."/>
            <person name="Zhu Y."/>
            <person name="Zhang Y."/>
            <person name="Wang S."/>
            <person name="Pan W."/>
        </authorList>
    </citation>
    <scope>NUCLEOTIDE SEQUENCE</scope>
    <source>
        <strain evidence="6">FCYN0906-5H</strain>
    </source>
</reference>
<evidence type="ECO:0000256" key="1">
    <source>
        <dbReference type="SAM" id="MobiDB-lite"/>
    </source>
</evidence>
<dbReference type="InterPro" id="IPR004258">
    <property type="entry name" value="DBL"/>
</dbReference>
<gene>
    <name evidence="6" type="primary">var139</name>
</gene>
<feature type="non-terminal residue" evidence="6">
    <location>
        <position position="1"/>
    </location>
</feature>
<dbReference type="AlphaFoldDB" id="A0A0F6P8F9"/>
<dbReference type="VEuPathDB" id="PlasmoDB:PfNF135_050005200"/>
<evidence type="ECO:0000259" key="4">
    <source>
        <dbReference type="Pfam" id="PF15447"/>
    </source>
</evidence>
<feature type="domain" description="Duffy-binding-like" evidence="2">
    <location>
        <begin position="646"/>
        <end position="795"/>
    </location>
</feature>
<dbReference type="Pfam" id="PF22672">
    <property type="entry name" value="DBL_C"/>
    <property type="match status" value="1"/>
</dbReference>
<feature type="region of interest" description="Disordered" evidence="1">
    <location>
        <begin position="783"/>
        <end position="877"/>
    </location>
</feature>
<feature type="region of interest" description="Disordered" evidence="1">
    <location>
        <begin position="1015"/>
        <end position="1050"/>
    </location>
</feature>
<dbReference type="Pfam" id="PF15447">
    <property type="entry name" value="NTS"/>
    <property type="match status" value="1"/>
</dbReference>
<feature type="domain" description="Duffy-antigen binding" evidence="3">
    <location>
        <begin position="113"/>
        <end position="315"/>
    </location>
</feature>
<feature type="compositionally biased region" description="Polar residues" evidence="1">
    <location>
        <begin position="916"/>
        <end position="929"/>
    </location>
</feature>
<evidence type="ECO:0000259" key="5">
    <source>
        <dbReference type="Pfam" id="PF22672"/>
    </source>
</evidence>
<dbReference type="VEuPathDB" id="PlasmoDB:PfGN01_010005100"/>
<evidence type="ECO:0000259" key="2">
    <source>
        <dbReference type="Pfam" id="PF03011"/>
    </source>
</evidence>
<feature type="domain" description="Duffy-binding-like" evidence="5">
    <location>
        <begin position="319"/>
        <end position="477"/>
    </location>
</feature>
<dbReference type="EMBL" id="KJ856453">
    <property type="protein sequence ID" value="AJD77383.1"/>
    <property type="molecule type" value="Genomic_DNA"/>
</dbReference>
<dbReference type="VEuPathDB" id="PlasmoDB:PF3D7_0223500"/>
<dbReference type="InterPro" id="IPR054595">
    <property type="entry name" value="DBL_C"/>
</dbReference>
<dbReference type="GO" id="GO:0046789">
    <property type="term" value="F:host cell surface receptor binding"/>
    <property type="evidence" value="ECO:0007669"/>
    <property type="project" value="InterPro"/>
</dbReference>
<dbReference type="VEuPathDB" id="PlasmoDB:PfTG01_000012700"/>
<dbReference type="VEuPathDB" id="PlasmoDB:PfTG01_000023000"/>
<dbReference type="Gene3D" id="1.20.58.830">
    <property type="match status" value="2"/>
</dbReference>
<evidence type="ECO:0000313" key="6">
    <source>
        <dbReference type="EMBL" id="AJD77383.1"/>
    </source>
</evidence>
<feature type="region of interest" description="Disordered" evidence="1">
    <location>
        <begin position="617"/>
        <end position="636"/>
    </location>
</feature>
<dbReference type="FunFam" id="1.20.1310.20:FF:000001">
    <property type="entry name" value="Erythrocyte membrane protein 1, PfEMP1"/>
    <property type="match status" value="1"/>
</dbReference>
<dbReference type="InterPro" id="IPR042202">
    <property type="entry name" value="Duffy-ag-bd_sf"/>
</dbReference>
<feature type="compositionally biased region" description="Acidic residues" evidence="1">
    <location>
        <begin position="819"/>
        <end position="859"/>
    </location>
</feature>
<dbReference type="VEuPathDB" id="PlasmoDB:PfNF54_120024100"/>
<feature type="compositionally biased region" description="Basic and acidic residues" evidence="1">
    <location>
        <begin position="783"/>
        <end position="808"/>
    </location>
</feature>
<dbReference type="Gene3D" id="1.20.1310.20">
    <property type="entry name" value="Duffy-antigen binding domain"/>
    <property type="match status" value="2"/>
</dbReference>